<dbReference type="GO" id="GO:0004523">
    <property type="term" value="F:RNA-DNA hybrid ribonuclease activity"/>
    <property type="evidence" value="ECO:0007669"/>
    <property type="project" value="InterPro"/>
</dbReference>
<evidence type="ECO:0000313" key="3">
    <source>
        <dbReference type="Proteomes" id="UP001454036"/>
    </source>
</evidence>
<feature type="domain" description="RNase H type-1" evidence="1">
    <location>
        <begin position="2"/>
        <end position="69"/>
    </location>
</feature>
<dbReference type="InterPro" id="IPR036397">
    <property type="entry name" value="RNaseH_sf"/>
</dbReference>
<name>A0AAV3PT00_LITER</name>
<dbReference type="Pfam" id="PF13456">
    <property type="entry name" value="RVT_3"/>
    <property type="match status" value="1"/>
</dbReference>
<dbReference type="InterPro" id="IPR002156">
    <property type="entry name" value="RNaseH_domain"/>
</dbReference>
<dbReference type="InterPro" id="IPR012337">
    <property type="entry name" value="RNaseH-like_sf"/>
</dbReference>
<dbReference type="PANTHER" id="PTHR48475">
    <property type="entry name" value="RIBONUCLEASE H"/>
    <property type="match status" value="1"/>
</dbReference>
<protein>
    <recommendedName>
        <fullName evidence="1">RNase H type-1 domain-containing protein</fullName>
    </recommendedName>
</protein>
<dbReference type="EMBL" id="BAABME010002162">
    <property type="protein sequence ID" value="GAA0153348.1"/>
    <property type="molecule type" value="Genomic_DNA"/>
</dbReference>
<organism evidence="2 3">
    <name type="scientific">Lithospermum erythrorhizon</name>
    <name type="common">Purple gromwell</name>
    <name type="synonym">Lithospermum officinale var. erythrorhizon</name>
    <dbReference type="NCBI Taxonomy" id="34254"/>
    <lineage>
        <taxon>Eukaryota</taxon>
        <taxon>Viridiplantae</taxon>
        <taxon>Streptophyta</taxon>
        <taxon>Embryophyta</taxon>
        <taxon>Tracheophyta</taxon>
        <taxon>Spermatophyta</taxon>
        <taxon>Magnoliopsida</taxon>
        <taxon>eudicotyledons</taxon>
        <taxon>Gunneridae</taxon>
        <taxon>Pentapetalae</taxon>
        <taxon>asterids</taxon>
        <taxon>lamiids</taxon>
        <taxon>Boraginales</taxon>
        <taxon>Boraginaceae</taxon>
        <taxon>Boraginoideae</taxon>
        <taxon>Lithospermeae</taxon>
        <taxon>Lithospermum</taxon>
    </lineage>
</organism>
<evidence type="ECO:0000259" key="1">
    <source>
        <dbReference type="Pfam" id="PF13456"/>
    </source>
</evidence>
<reference evidence="2 3" key="1">
    <citation type="submission" date="2024-01" db="EMBL/GenBank/DDBJ databases">
        <title>The complete chloroplast genome sequence of Lithospermum erythrorhizon: insights into the phylogenetic relationship among Boraginaceae species and the maternal lineages of purple gromwells.</title>
        <authorList>
            <person name="Okada T."/>
            <person name="Watanabe K."/>
        </authorList>
    </citation>
    <scope>NUCLEOTIDE SEQUENCE [LARGE SCALE GENOMIC DNA]</scope>
</reference>
<keyword evidence="3" id="KW-1185">Reference proteome</keyword>
<gene>
    <name evidence="2" type="ORF">LIER_11608</name>
</gene>
<dbReference type="SUPFAM" id="SSF53098">
    <property type="entry name" value="Ribonuclease H-like"/>
    <property type="match status" value="1"/>
</dbReference>
<dbReference type="AlphaFoldDB" id="A0AAV3PT00"/>
<evidence type="ECO:0000313" key="2">
    <source>
        <dbReference type="EMBL" id="GAA0153348.1"/>
    </source>
</evidence>
<accession>A0AAV3PT00</accession>
<sequence>MAKALDINYLKVRGDSKLVIEQVRGDRGVKNDILKKYHAKALLLTQGLEYVIFEHIPHTGNEHIDHLSRLATTYFDEMPSHVMIEMRKAPAYEEIAIMRVMEEEEDWRSPIARFILTGKCQMMEWKPVKSGAEVTSYK</sequence>
<dbReference type="PANTHER" id="PTHR48475:SF1">
    <property type="entry name" value="RNASE H TYPE-1 DOMAIN-CONTAINING PROTEIN"/>
    <property type="match status" value="1"/>
</dbReference>
<dbReference type="Proteomes" id="UP001454036">
    <property type="component" value="Unassembled WGS sequence"/>
</dbReference>
<dbReference type="Gene3D" id="3.30.420.10">
    <property type="entry name" value="Ribonuclease H-like superfamily/Ribonuclease H"/>
    <property type="match status" value="1"/>
</dbReference>
<proteinExistence type="predicted"/>
<dbReference type="GO" id="GO:0003676">
    <property type="term" value="F:nucleic acid binding"/>
    <property type="evidence" value="ECO:0007669"/>
    <property type="project" value="InterPro"/>
</dbReference>
<comment type="caution">
    <text evidence="2">The sequence shown here is derived from an EMBL/GenBank/DDBJ whole genome shotgun (WGS) entry which is preliminary data.</text>
</comment>